<organism evidence="6 7">
    <name type="scientific">Peptostreptococcus stomatis DSM 17678</name>
    <dbReference type="NCBI Taxonomy" id="596315"/>
    <lineage>
        <taxon>Bacteria</taxon>
        <taxon>Bacillati</taxon>
        <taxon>Bacillota</taxon>
        <taxon>Clostridia</taxon>
        <taxon>Peptostreptococcales</taxon>
        <taxon>Peptostreptococcaceae</taxon>
        <taxon>Peptostreptococcus</taxon>
    </lineage>
</organism>
<name>E0E521_9FIRM</name>
<evidence type="ECO:0000259" key="4">
    <source>
        <dbReference type="Pfam" id="PF00534"/>
    </source>
</evidence>
<dbReference type="AlphaFoldDB" id="E0E521"/>
<dbReference type="eggNOG" id="COG0707">
    <property type="taxonomic scope" value="Bacteria"/>
</dbReference>
<keyword evidence="7" id="KW-1185">Reference proteome</keyword>
<dbReference type="Gene3D" id="3.40.50.2000">
    <property type="entry name" value="Glycogen Phosphorylase B"/>
    <property type="match status" value="1"/>
</dbReference>
<feature type="domain" description="Diacylglycerol glucosyltransferase N-terminal" evidence="5">
    <location>
        <begin position="14"/>
        <end position="176"/>
    </location>
</feature>
<dbReference type="EMBL" id="ADGQ01000071">
    <property type="protein sequence ID" value="EFM64087.1"/>
    <property type="molecule type" value="Genomic_DNA"/>
</dbReference>
<dbReference type="GO" id="GO:0016758">
    <property type="term" value="F:hexosyltransferase activity"/>
    <property type="evidence" value="ECO:0007669"/>
    <property type="project" value="InterPro"/>
</dbReference>
<dbReference type="Proteomes" id="UP000003244">
    <property type="component" value="Unassembled WGS sequence"/>
</dbReference>
<keyword evidence="3" id="KW-0808">Transferase</keyword>
<dbReference type="PANTHER" id="PTHR43025:SF3">
    <property type="entry name" value="MONOGALACTOSYLDIACYLGLYCEROL SYNTHASE 1, CHLOROPLASTIC"/>
    <property type="match status" value="1"/>
</dbReference>
<dbReference type="GO" id="GO:0016020">
    <property type="term" value="C:membrane"/>
    <property type="evidence" value="ECO:0007669"/>
    <property type="project" value="GOC"/>
</dbReference>
<evidence type="ECO:0000313" key="7">
    <source>
        <dbReference type="Proteomes" id="UP000003244"/>
    </source>
</evidence>
<evidence type="ECO:0000259" key="5">
    <source>
        <dbReference type="Pfam" id="PF06925"/>
    </source>
</evidence>
<keyword evidence="2" id="KW-0328">Glycosyltransferase</keyword>
<evidence type="ECO:0000256" key="3">
    <source>
        <dbReference type="ARBA" id="ARBA00022679"/>
    </source>
</evidence>
<dbReference type="PANTHER" id="PTHR43025">
    <property type="entry name" value="MONOGALACTOSYLDIACYLGLYCEROL SYNTHASE"/>
    <property type="match status" value="1"/>
</dbReference>
<dbReference type="Pfam" id="PF00534">
    <property type="entry name" value="Glycos_transf_1"/>
    <property type="match status" value="1"/>
</dbReference>
<dbReference type="GeneID" id="84801395"/>
<dbReference type="OrthoDB" id="9815663at2"/>
<dbReference type="RefSeq" id="WP_007791109.1">
    <property type="nucleotide sequence ID" value="NZ_ADGQ01000071.1"/>
</dbReference>
<sequence>MKIAILTAKFGMGHMSASKSIMQDIQAYYKNDDIEIIDFYEYALPHLSGYMYKSFDLLLKYAKGIYSFYYSINDKKVTGVDLLTRVFASACKKMVDEMEPDLVISTFPMISRGVGYYKEKYESDLELITCITDVSSHYEWLVDGTDQYLVACPDVKYEMIHKGIDPDKIVVYGIPVAEKFKNRQESKKAGRLISDNIIGMPELKKGKEILIMGGGLGILPKSQAFYEDLNSAPGIHTTIVAGNNKEIYKNLHGKYENITVLGFTDQVDSLMERADCIVTKPGGITVFEAIYSNTPIISFAPTLPNEQRNVEFIEDNNFGILLTENPDVSVKTIVDLVSDDRVLEGMRSSMASFVAKLNRAYFKEYSYAGRHNYGLGIYHDSRKIYSY</sequence>
<dbReference type="GO" id="GO:0009247">
    <property type="term" value="P:glycolipid biosynthetic process"/>
    <property type="evidence" value="ECO:0007669"/>
    <property type="project" value="InterPro"/>
</dbReference>
<evidence type="ECO:0000256" key="1">
    <source>
        <dbReference type="ARBA" id="ARBA00006962"/>
    </source>
</evidence>
<evidence type="ECO:0000313" key="6">
    <source>
        <dbReference type="EMBL" id="EFM64087.1"/>
    </source>
</evidence>
<proteinExistence type="inferred from homology"/>
<feature type="domain" description="Glycosyl transferase family 1" evidence="4">
    <location>
        <begin position="239"/>
        <end position="341"/>
    </location>
</feature>
<comment type="caution">
    <text evidence="6">The sequence shown here is derived from an EMBL/GenBank/DDBJ whole genome shotgun (WGS) entry which is preliminary data.</text>
</comment>
<dbReference type="InterPro" id="IPR001296">
    <property type="entry name" value="Glyco_trans_1"/>
</dbReference>
<dbReference type="InterPro" id="IPR050519">
    <property type="entry name" value="Glycosyltransf_28_UgtP"/>
</dbReference>
<gene>
    <name evidence="6" type="ORF">HMPREF0634_0916</name>
</gene>
<reference evidence="6 7" key="1">
    <citation type="submission" date="2010-08" db="EMBL/GenBank/DDBJ databases">
        <authorList>
            <person name="Harkins D.M."/>
            <person name="Madupu R."/>
            <person name="Durkin A.S."/>
            <person name="Torralba M."/>
            <person name="Methe B."/>
            <person name="Sutton G.G."/>
            <person name="Nelson K.E."/>
        </authorList>
    </citation>
    <scope>NUCLEOTIDE SEQUENCE [LARGE SCALE GENOMIC DNA]</scope>
    <source>
        <strain evidence="6 7">DSM 17678</strain>
    </source>
</reference>
<dbReference type="STRING" id="596315.HMPREF0634_0916"/>
<dbReference type="Pfam" id="PF06925">
    <property type="entry name" value="MGDG_synth"/>
    <property type="match status" value="1"/>
</dbReference>
<dbReference type="InterPro" id="IPR009695">
    <property type="entry name" value="Diacylglyc_glucosyltr_N"/>
</dbReference>
<dbReference type="SUPFAM" id="SSF53756">
    <property type="entry name" value="UDP-Glycosyltransferase/glycogen phosphorylase"/>
    <property type="match status" value="1"/>
</dbReference>
<accession>E0E521</accession>
<protein>
    <submittedName>
        <fullName evidence="6">Monogalactosyldiacylglycerol synthase, C-terminal domain protein</fullName>
    </submittedName>
</protein>
<comment type="similarity">
    <text evidence="1">Belongs to the glycosyltransferase 28 family.</text>
</comment>
<evidence type="ECO:0000256" key="2">
    <source>
        <dbReference type="ARBA" id="ARBA00022676"/>
    </source>
</evidence>